<evidence type="ECO:0000259" key="3">
    <source>
        <dbReference type="PROSITE" id="PS50110"/>
    </source>
</evidence>
<dbReference type="Gene3D" id="3.40.50.2300">
    <property type="match status" value="1"/>
</dbReference>
<dbReference type="Proteomes" id="UP000707356">
    <property type="component" value="Unassembled WGS sequence"/>
</dbReference>
<dbReference type="SUPFAM" id="SSF52172">
    <property type="entry name" value="CheY-like"/>
    <property type="match status" value="1"/>
</dbReference>
<name>A0A951PE07_9CYAN</name>
<dbReference type="Pfam" id="PF00072">
    <property type="entry name" value="Response_reg"/>
    <property type="match status" value="1"/>
</dbReference>
<dbReference type="PANTHER" id="PTHR44591">
    <property type="entry name" value="STRESS RESPONSE REGULATOR PROTEIN 1"/>
    <property type="match status" value="1"/>
</dbReference>
<dbReference type="SMART" id="SM00448">
    <property type="entry name" value="REC"/>
    <property type="match status" value="1"/>
</dbReference>
<dbReference type="GO" id="GO:0000160">
    <property type="term" value="P:phosphorelay signal transduction system"/>
    <property type="evidence" value="ECO:0007669"/>
    <property type="project" value="InterPro"/>
</dbReference>
<sequence>MVEKTLPLISIEDFSGAKQATFFKLLKQPRFSGELFLGDLKGHTWIFHIYMGRLTFATGGAHGFRSWKRHVLAQCPDLVPFGTLFKQALQDAANRDLSYCWQYHILCLWVEQQKITREQVAKIVRALTVEALFDLTQIRKVTYQVQQSSSNTQIGMQLALLDAEQVAAEAQGLWKAWQVAKLADRSPNTAPVIRQPSQLQANSSAQLYQVLNRLLDGQRTLRDLAIQMKRDVVDVTRSLLPYVQQGYIELVDIPDLPAPVKSAQPAAPTMPAQPQPSAPLIACIDDSPLICQSMEEMIKGANYQFLAINDPLRAIAQMMSRKPDLIFLDLIMPNANGYEICGQLRKLSIFKETPIVILTGQDGIVDRVRAKLVGASDFLSKPADSATVLGVIRKYLPQGVGS</sequence>
<evidence type="ECO:0000256" key="1">
    <source>
        <dbReference type="ARBA" id="ARBA00022553"/>
    </source>
</evidence>
<feature type="modified residue" description="4-aspartylphosphate" evidence="2">
    <location>
        <position position="329"/>
    </location>
</feature>
<dbReference type="PANTHER" id="PTHR44591:SF23">
    <property type="entry name" value="CHEY SUBFAMILY"/>
    <property type="match status" value="1"/>
</dbReference>
<evidence type="ECO:0000256" key="2">
    <source>
        <dbReference type="PROSITE-ProRule" id="PRU00169"/>
    </source>
</evidence>
<dbReference type="InterPro" id="IPR001789">
    <property type="entry name" value="Sig_transdc_resp-reg_receiver"/>
</dbReference>
<dbReference type="AlphaFoldDB" id="A0A951PE07"/>
<dbReference type="Pfam" id="PF14332">
    <property type="entry name" value="DUF4388"/>
    <property type="match status" value="1"/>
</dbReference>
<proteinExistence type="predicted"/>
<keyword evidence="1 2" id="KW-0597">Phosphoprotein</keyword>
<protein>
    <submittedName>
        <fullName evidence="4">Response regulator</fullName>
    </submittedName>
</protein>
<dbReference type="PROSITE" id="PS50110">
    <property type="entry name" value="RESPONSE_REGULATORY"/>
    <property type="match status" value="1"/>
</dbReference>
<accession>A0A951PE07</accession>
<reference evidence="4" key="1">
    <citation type="submission" date="2021-05" db="EMBL/GenBank/DDBJ databases">
        <authorList>
            <person name="Pietrasiak N."/>
            <person name="Ward R."/>
            <person name="Stajich J.E."/>
            <person name="Kurbessoian T."/>
        </authorList>
    </citation>
    <scope>NUCLEOTIDE SEQUENCE</scope>
    <source>
        <strain evidence="4">GSE-TBD4-15B</strain>
    </source>
</reference>
<dbReference type="InterPro" id="IPR050595">
    <property type="entry name" value="Bact_response_regulator"/>
</dbReference>
<reference evidence="4" key="2">
    <citation type="journal article" date="2022" name="Microbiol. Resour. Announc.">
        <title>Metagenome Sequencing to Explore Phylogenomics of Terrestrial Cyanobacteria.</title>
        <authorList>
            <person name="Ward R.D."/>
            <person name="Stajich J.E."/>
            <person name="Johansen J.R."/>
            <person name="Huntemann M."/>
            <person name="Clum A."/>
            <person name="Foster B."/>
            <person name="Foster B."/>
            <person name="Roux S."/>
            <person name="Palaniappan K."/>
            <person name="Varghese N."/>
            <person name="Mukherjee S."/>
            <person name="Reddy T.B.K."/>
            <person name="Daum C."/>
            <person name="Copeland A."/>
            <person name="Chen I.A."/>
            <person name="Ivanova N.N."/>
            <person name="Kyrpides N.C."/>
            <person name="Shapiro N."/>
            <person name="Eloe-Fadrosh E.A."/>
            <person name="Pietrasiak N."/>
        </authorList>
    </citation>
    <scope>NUCLEOTIDE SEQUENCE</scope>
    <source>
        <strain evidence="4">GSE-TBD4-15B</strain>
    </source>
</reference>
<organism evidence="4 5">
    <name type="scientific">Pegethrix bostrychoides GSE-TBD4-15B</name>
    <dbReference type="NCBI Taxonomy" id="2839662"/>
    <lineage>
        <taxon>Bacteria</taxon>
        <taxon>Bacillati</taxon>
        <taxon>Cyanobacteriota</taxon>
        <taxon>Cyanophyceae</taxon>
        <taxon>Oculatellales</taxon>
        <taxon>Oculatellaceae</taxon>
        <taxon>Pegethrix</taxon>
    </lineage>
</organism>
<dbReference type="InterPro" id="IPR025497">
    <property type="entry name" value="PatA-like_N"/>
</dbReference>
<comment type="caution">
    <text evidence="4">The sequence shown here is derived from an EMBL/GenBank/DDBJ whole genome shotgun (WGS) entry which is preliminary data.</text>
</comment>
<feature type="domain" description="Response regulatory" evidence="3">
    <location>
        <begin position="280"/>
        <end position="396"/>
    </location>
</feature>
<dbReference type="PIRSF" id="PIRSF005897">
    <property type="entry name" value="RR_PatA"/>
    <property type="match status" value="1"/>
</dbReference>
<evidence type="ECO:0000313" key="4">
    <source>
        <dbReference type="EMBL" id="MBW4467886.1"/>
    </source>
</evidence>
<evidence type="ECO:0000313" key="5">
    <source>
        <dbReference type="Proteomes" id="UP000707356"/>
    </source>
</evidence>
<dbReference type="InterPro" id="IPR024186">
    <property type="entry name" value="Sig_transdc_resp-reg_PatA"/>
</dbReference>
<gene>
    <name evidence="4" type="ORF">KME07_20865</name>
</gene>
<dbReference type="InterPro" id="IPR011006">
    <property type="entry name" value="CheY-like_superfamily"/>
</dbReference>
<dbReference type="EMBL" id="JAHHHV010000081">
    <property type="protein sequence ID" value="MBW4467886.1"/>
    <property type="molecule type" value="Genomic_DNA"/>
</dbReference>